<protein>
    <submittedName>
        <fullName evidence="2">Uncharacterized protein</fullName>
    </submittedName>
</protein>
<dbReference type="EMBL" id="PJMW01000002">
    <property type="protein sequence ID" value="PKV79665.1"/>
    <property type="molecule type" value="Genomic_DNA"/>
</dbReference>
<dbReference type="Proteomes" id="UP000233766">
    <property type="component" value="Unassembled WGS sequence"/>
</dbReference>
<evidence type="ECO:0000256" key="1">
    <source>
        <dbReference type="SAM" id="MobiDB-lite"/>
    </source>
</evidence>
<comment type="caution">
    <text evidence="2">The sequence shown here is derived from an EMBL/GenBank/DDBJ whole genome shotgun (WGS) entry which is preliminary data.</text>
</comment>
<proteinExistence type="predicted"/>
<dbReference type="AlphaFoldDB" id="A0A2N3VDJ9"/>
<evidence type="ECO:0000313" key="2">
    <source>
        <dbReference type="EMBL" id="PKV79665.1"/>
    </source>
</evidence>
<sequence length="186" mass="19682">MALGQPLHRRCADLTPRKNQPVCPNEPVGLKIQARIEAVAAALRVTEQTAHRDFDDETIQNLARGIASQLAASSHAPIFSPSRRPTSSRPLAGRTNVGLTFGAQLALTAAMTPNTGEQIHQIVNLVSFRGGILIERSAARPGGVAVPEALIHRTVREFGKAIAPLDAGVRPQDGGEPCQCKGSGHP</sequence>
<organism evidence="2 3">
    <name type="scientific">Nocardia fluminea</name>
    <dbReference type="NCBI Taxonomy" id="134984"/>
    <lineage>
        <taxon>Bacteria</taxon>
        <taxon>Bacillati</taxon>
        <taxon>Actinomycetota</taxon>
        <taxon>Actinomycetes</taxon>
        <taxon>Mycobacteriales</taxon>
        <taxon>Nocardiaceae</taxon>
        <taxon>Nocardia</taxon>
    </lineage>
</organism>
<reference evidence="2 3" key="1">
    <citation type="submission" date="2017-12" db="EMBL/GenBank/DDBJ databases">
        <title>Sequencing the genomes of 1000 Actinobacteria strains.</title>
        <authorList>
            <person name="Klenk H.-P."/>
        </authorList>
    </citation>
    <scope>NUCLEOTIDE SEQUENCE [LARGE SCALE GENOMIC DNA]</scope>
    <source>
        <strain evidence="2 3">DSM 44489</strain>
    </source>
</reference>
<accession>A0A2N3VDJ9</accession>
<gene>
    <name evidence="2" type="ORF">ATK86_4071</name>
</gene>
<name>A0A2N3VDJ9_9NOCA</name>
<feature type="region of interest" description="Disordered" evidence="1">
    <location>
        <begin position="167"/>
        <end position="186"/>
    </location>
</feature>
<evidence type="ECO:0000313" key="3">
    <source>
        <dbReference type="Proteomes" id="UP000233766"/>
    </source>
</evidence>
<keyword evidence="3" id="KW-1185">Reference proteome</keyword>